<keyword evidence="11" id="KW-1185">Reference proteome</keyword>
<keyword evidence="7" id="KW-1278">Translocase</keyword>
<dbReference type="GO" id="GO:0005524">
    <property type="term" value="F:ATP binding"/>
    <property type="evidence" value="ECO:0007669"/>
    <property type="project" value="UniProtKB-KW"/>
</dbReference>
<name>M9RJZ7_9RHOB</name>
<evidence type="ECO:0000256" key="8">
    <source>
        <dbReference type="ARBA" id="ARBA00023136"/>
    </source>
</evidence>
<keyword evidence="6 10" id="KW-0067">ATP-binding</keyword>
<evidence type="ECO:0000313" key="10">
    <source>
        <dbReference type="EMBL" id="AGI72482.1"/>
    </source>
</evidence>
<dbReference type="InterPro" id="IPR050107">
    <property type="entry name" value="ABC_carbohydrate_import_ATPase"/>
</dbReference>
<dbReference type="EMBL" id="CP003742">
    <property type="protein sequence ID" value="AGI72482.1"/>
    <property type="molecule type" value="Genomic_DNA"/>
</dbReference>
<dbReference type="CDD" id="cd03215">
    <property type="entry name" value="ABC_Carb_Monos_II"/>
    <property type="match status" value="1"/>
</dbReference>
<evidence type="ECO:0000256" key="3">
    <source>
        <dbReference type="ARBA" id="ARBA00022597"/>
    </source>
</evidence>
<dbReference type="PANTHER" id="PTHR43790:SF3">
    <property type="entry name" value="D-ALLOSE IMPORT ATP-BINDING PROTEIN ALSA-RELATED"/>
    <property type="match status" value="1"/>
</dbReference>
<organism evidence="10 11">
    <name type="scientific">Octadecabacter arcticus 238</name>
    <dbReference type="NCBI Taxonomy" id="391616"/>
    <lineage>
        <taxon>Bacteria</taxon>
        <taxon>Pseudomonadati</taxon>
        <taxon>Pseudomonadota</taxon>
        <taxon>Alphaproteobacteria</taxon>
        <taxon>Rhodobacterales</taxon>
        <taxon>Roseobacteraceae</taxon>
        <taxon>Octadecabacter</taxon>
    </lineage>
</organism>
<dbReference type="STRING" id="391616.OA238_c24240"/>
<dbReference type="CDD" id="cd03216">
    <property type="entry name" value="ABC_Carb_Monos_I"/>
    <property type="match status" value="1"/>
</dbReference>
<evidence type="ECO:0000256" key="2">
    <source>
        <dbReference type="ARBA" id="ARBA00022475"/>
    </source>
</evidence>
<proteinExistence type="predicted"/>
<dbReference type="Pfam" id="PF00005">
    <property type="entry name" value="ABC_tran"/>
    <property type="match status" value="2"/>
</dbReference>
<evidence type="ECO:0000256" key="6">
    <source>
        <dbReference type="ARBA" id="ARBA00022840"/>
    </source>
</evidence>
<keyword evidence="4" id="KW-0677">Repeat</keyword>
<dbReference type="Proteomes" id="UP000004688">
    <property type="component" value="Chromosome"/>
</dbReference>
<dbReference type="InterPro" id="IPR027417">
    <property type="entry name" value="P-loop_NTPase"/>
</dbReference>
<feature type="domain" description="ABC transporter" evidence="9">
    <location>
        <begin position="278"/>
        <end position="521"/>
    </location>
</feature>
<dbReference type="InterPro" id="IPR003593">
    <property type="entry name" value="AAA+_ATPase"/>
</dbReference>
<feature type="domain" description="ABC transporter" evidence="9">
    <location>
        <begin position="25"/>
        <end position="261"/>
    </location>
</feature>
<keyword evidence="3" id="KW-0762">Sugar transport</keyword>
<evidence type="ECO:0000256" key="1">
    <source>
        <dbReference type="ARBA" id="ARBA00022448"/>
    </source>
</evidence>
<keyword evidence="1" id="KW-0813">Transport</keyword>
<dbReference type="Gene3D" id="3.40.50.300">
    <property type="entry name" value="P-loop containing nucleotide triphosphate hydrolases"/>
    <property type="match status" value="2"/>
</dbReference>
<dbReference type="HOGENOM" id="CLU_000604_92_3_5"/>
<sequence length="521" mass="55854">MLDIKPKPAKDPVPGRDTSSGAIVLEADRLTKRFFGVTVLDGICLSLKKGEVRALLGENGAGKSTVINLLSGVHQPDGGSVRMDGEQIQFLSPLEADRAGISVIRQELSLFPDLSVAEAIFAGHLPIGRFGLIDWRHVHKATAEALARLGLTIDVRAPVASLSVAEQQMVEIARALTRSSRVVIMDEPTASLSPKEVAHLGEIIEQLAAEGVAILYVSHRLDEVNAFCKTFTVLRDGTAISEGLVSETDIPSMIRDMAGRHIELSRAGADRTQGEIVLEVDGLASRNRGRGSRMVKNVSFALHASEILGLAGIVGAGRTETARMIFGLDPIGEGQVVLDGAPFEPASPEAAMKAGIGYVSEDRKDLSILPQRSVLENFALTQPVPARAFGRVDRAAEGRMLSDYVSQLGIKMQNARVPIATLSGGNQQKVVLARWIARQPRVLIVDEPTRGIDVGAKEDVHDLIRKIAAEGVAVLLISSDMPEILALADRVVTLREGKTTGETDTHEATAEMLMARMTSHD</sequence>
<dbReference type="SUPFAM" id="SSF52540">
    <property type="entry name" value="P-loop containing nucleoside triphosphate hydrolases"/>
    <property type="match status" value="2"/>
</dbReference>
<dbReference type="RefSeq" id="WP_015495559.1">
    <property type="nucleotide sequence ID" value="NC_020908.1"/>
</dbReference>
<dbReference type="eggNOG" id="COG1129">
    <property type="taxonomic scope" value="Bacteria"/>
</dbReference>
<evidence type="ECO:0000313" key="11">
    <source>
        <dbReference type="Proteomes" id="UP000004688"/>
    </source>
</evidence>
<evidence type="ECO:0000259" key="9">
    <source>
        <dbReference type="PROSITE" id="PS50893"/>
    </source>
</evidence>
<dbReference type="InterPro" id="IPR017871">
    <property type="entry name" value="ABC_transporter-like_CS"/>
</dbReference>
<keyword evidence="8" id="KW-0472">Membrane</keyword>
<evidence type="ECO:0000256" key="5">
    <source>
        <dbReference type="ARBA" id="ARBA00022741"/>
    </source>
</evidence>
<evidence type="ECO:0000256" key="7">
    <source>
        <dbReference type="ARBA" id="ARBA00022967"/>
    </source>
</evidence>
<dbReference type="PROSITE" id="PS50893">
    <property type="entry name" value="ABC_TRANSPORTER_2"/>
    <property type="match status" value="2"/>
</dbReference>
<evidence type="ECO:0000256" key="4">
    <source>
        <dbReference type="ARBA" id="ARBA00022737"/>
    </source>
</evidence>
<dbReference type="SMART" id="SM00382">
    <property type="entry name" value="AAA"/>
    <property type="match status" value="2"/>
</dbReference>
<dbReference type="PROSITE" id="PS00211">
    <property type="entry name" value="ABC_TRANSPORTER_1"/>
    <property type="match status" value="1"/>
</dbReference>
<reference evidence="10 11" key="1">
    <citation type="journal article" date="2013" name="PLoS ONE">
        <title>Poles Apart: Arctic and Antarctic Octadecabacter strains Share High Genome Plasticity and a New Type of Xanthorhodopsin.</title>
        <authorList>
            <person name="Vollmers J."/>
            <person name="Voget S."/>
            <person name="Dietrich S."/>
            <person name="Gollnow K."/>
            <person name="Smits M."/>
            <person name="Meyer K."/>
            <person name="Brinkhoff T."/>
            <person name="Simon M."/>
            <person name="Daniel R."/>
        </authorList>
    </citation>
    <scope>NUCLEOTIDE SEQUENCE [LARGE SCALE GENOMIC DNA]</scope>
    <source>
        <strain evidence="10 11">238</strain>
    </source>
</reference>
<dbReference type="GO" id="GO:0016887">
    <property type="term" value="F:ATP hydrolysis activity"/>
    <property type="evidence" value="ECO:0007669"/>
    <property type="project" value="InterPro"/>
</dbReference>
<accession>M9RJZ7</accession>
<dbReference type="KEGG" id="oar:OA238_c24240"/>
<dbReference type="OrthoDB" id="9805029at2"/>
<dbReference type="InterPro" id="IPR003439">
    <property type="entry name" value="ABC_transporter-like_ATP-bd"/>
</dbReference>
<dbReference type="AlphaFoldDB" id="M9RJZ7"/>
<dbReference type="PANTHER" id="PTHR43790">
    <property type="entry name" value="CARBOHYDRATE TRANSPORT ATP-BINDING PROTEIN MG119-RELATED"/>
    <property type="match status" value="1"/>
</dbReference>
<protein>
    <submittedName>
        <fullName evidence="10">Monosaccharide ABC-transporter ATP-binding protein</fullName>
    </submittedName>
</protein>
<keyword evidence="2" id="KW-1003">Cell membrane</keyword>
<gene>
    <name evidence="10" type="ORF">OA238_c24240</name>
</gene>
<keyword evidence="5" id="KW-0547">Nucleotide-binding</keyword>